<organism evidence="6">
    <name type="scientific">hydrothermal vent metagenome</name>
    <dbReference type="NCBI Taxonomy" id="652676"/>
    <lineage>
        <taxon>unclassified sequences</taxon>
        <taxon>metagenomes</taxon>
        <taxon>ecological metagenomes</taxon>
    </lineage>
</organism>
<dbReference type="EMBL" id="UOFU01000188">
    <property type="protein sequence ID" value="VAX00043.1"/>
    <property type="molecule type" value="Genomic_DNA"/>
</dbReference>
<dbReference type="InterPro" id="IPR030700">
    <property type="entry name" value="N-end_Aminoacyl_Trfase"/>
</dbReference>
<keyword evidence="1" id="KW-0963">Cytoplasm</keyword>
<dbReference type="InterPro" id="IPR007471">
    <property type="entry name" value="N-end_Aminoacyl_Trfase_N"/>
</dbReference>
<dbReference type="PANTHER" id="PTHR21367:SF1">
    <property type="entry name" value="ARGINYL-TRNA--PROTEIN TRANSFERASE 1"/>
    <property type="match status" value="1"/>
</dbReference>
<reference evidence="6" key="1">
    <citation type="submission" date="2018-06" db="EMBL/GenBank/DDBJ databases">
        <authorList>
            <person name="Zhirakovskaya E."/>
        </authorList>
    </citation>
    <scope>NUCLEOTIDE SEQUENCE</scope>
</reference>
<accession>A0A3B1AJ46</accession>
<dbReference type="GO" id="GO:0004057">
    <property type="term" value="F:arginyl-tRNA--protein transferase activity"/>
    <property type="evidence" value="ECO:0007669"/>
    <property type="project" value="UniProtKB-EC"/>
</dbReference>
<dbReference type="PIRSF" id="PIRSF037208">
    <property type="entry name" value="ATE_pro_prd"/>
    <property type="match status" value="1"/>
</dbReference>
<dbReference type="SUPFAM" id="SSF55729">
    <property type="entry name" value="Acyl-CoA N-acyltransferases (Nat)"/>
    <property type="match status" value="1"/>
</dbReference>
<feature type="domain" description="N-end aminoacyl transferase N-terminal" evidence="4">
    <location>
        <begin position="18"/>
        <end position="88"/>
    </location>
</feature>
<dbReference type="Pfam" id="PF04377">
    <property type="entry name" value="ATE_C"/>
    <property type="match status" value="1"/>
</dbReference>
<dbReference type="GO" id="GO:0005737">
    <property type="term" value="C:cytoplasm"/>
    <property type="evidence" value="ECO:0007669"/>
    <property type="project" value="TreeGrafter"/>
</dbReference>
<dbReference type="NCBIfam" id="NF002342">
    <property type="entry name" value="PRK01305.1-3"/>
    <property type="match status" value="1"/>
</dbReference>
<keyword evidence="3 6" id="KW-0012">Acyltransferase</keyword>
<name>A0A3B1AJ46_9ZZZZ</name>
<proteinExistence type="inferred from homology"/>
<evidence type="ECO:0000259" key="5">
    <source>
        <dbReference type="Pfam" id="PF04377"/>
    </source>
</evidence>
<dbReference type="InterPro" id="IPR016181">
    <property type="entry name" value="Acyl_CoA_acyltransferase"/>
</dbReference>
<dbReference type="InterPro" id="IPR017138">
    <property type="entry name" value="Asp_Glu_LeuTrfase"/>
</dbReference>
<evidence type="ECO:0000256" key="2">
    <source>
        <dbReference type="ARBA" id="ARBA00022679"/>
    </source>
</evidence>
<dbReference type="NCBIfam" id="NF002346">
    <property type="entry name" value="PRK01305.2-3"/>
    <property type="match status" value="1"/>
</dbReference>
<evidence type="ECO:0000313" key="6">
    <source>
        <dbReference type="EMBL" id="VAX00043.1"/>
    </source>
</evidence>
<evidence type="ECO:0000259" key="4">
    <source>
        <dbReference type="Pfam" id="PF04376"/>
    </source>
</evidence>
<evidence type="ECO:0000256" key="1">
    <source>
        <dbReference type="ARBA" id="ARBA00022490"/>
    </source>
</evidence>
<dbReference type="HAMAP" id="MF_00689">
    <property type="entry name" value="Bpt"/>
    <property type="match status" value="1"/>
</dbReference>
<dbReference type="AlphaFoldDB" id="A0A3B1AJ46"/>
<protein>
    <submittedName>
        <fullName evidence="6">Arginyl-tRNA--protein transferase</fullName>
        <ecNumber evidence="6">2.3.2.8</ecNumber>
    </submittedName>
</protein>
<dbReference type="GO" id="GO:0008914">
    <property type="term" value="F:leucyl-tRNA--protein transferase activity"/>
    <property type="evidence" value="ECO:0007669"/>
    <property type="project" value="InterPro"/>
</dbReference>
<dbReference type="NCBIfam" id="NF002341">
    <property type="entry name" value="PRK01305.1-1"/>
    <property type="match status" value="1"/>
</dbReference>
<feature type="domain" description="N-end rule aminoacyl transferase C-terminal" evidence="5">
    <location>
        <begin position="108"/>
        <end position="229"/>
    </location>
</feature>
<gene>
    <name evidence="6" type="ORF">MNBD_GAMMA20-216</name>
</gene>
<sequence>MTAKPRLNQLAVFASRPHPCSYLTGRDTVNLFTDPGVPMDTAIYSRLADFGFRRSGSHIYRPRCPQCQACMPMRIPVHTFQPNRAQRRTLKSNQDVQATPQPVTFNKEHFALYRHYMASRHPGGSMDDPNPERYMDFLNSPWSETLFTEFRHQNQLMAVSVLDVLAQGLSAVYTFFDPAFAAHSPGRHSVLWAIGEAQRRGLDYLYLGYWITASTKMQYKQEYRPLELLHDGQWQRFDRSETLPEIE</sequence>
<evidence type="ECO:0000256" key="3">
    <source>
        <dbReference type="ARBA" id="ARBA00023315"/>
    </source>
</evidence>
<dbReference type="GO" id="GO:0071596">
    <property type="term" value="P:ubiquitin-dependent protein catabolic process via the N-end rule pathway"/>
    <property type="evidence" value="ECO:0007669"/>
    <property type="project" value="InterPro"/>
</dbReference>
<dbReference type="InterPro" id="IPR007472">
    <property type="entry name" value="N-end_Aminoacyl_Trfase_C"/>
</dbReference>
<dbReference type="Pfam" id="PF04376">
    <property type="entry name" value="ATE_N"/>
    <property type="match status" value="1"/>
</dbReference>
<keyword evidence="2 6" id="KW-0808">Transferase</keyword>
<dbReference type="EC" id="2.3.2.8" evidence="6"/>
<dbReference type="PANTHER" id="PTHR21367">
    <property type="entry name" value="ARGININE-TRNA-PROTEIN TRANSFERASE 1"/>
    <property type="match status" value="1"/>
</dbReference>